<evidence type="ECO:0000256" key="3">
    <source>
        <dbReference type="ARBA" id="ARBA00009140"/>
    </source>
</evidence>
<evidence type="ECO:0000313" key="15">
    <source>
        <dbReference type="Proteomes" id="UP000594262"/>
    </source>
</evidence>
<protein>
    <recommendedName>
        <fullName evidence="12 13">Protein-S-isoprenylcysteine O-methyltransferase</fullName>
        <ecNumber evidence="4 13">2.1.1.100</ecNumber>
    </recommendedName>
</protein>
<dbReference type="GO" id="GO:0004671">
    <property type="term" value="F:protein C-terminal S-isoprenylcysteine carboxyl O-methyltransferase activity"/>
    <property type="evidence" value="ECO:0007669"/>
    <property type="project" value="UniProtKB-EC"/>
</dbReference>
<dbReference type="EnsemblMetazoa" id="CLYHEMT014693.3">
    <property type="protein sequence ID" value="CLYHEMP014693.3"/>
    <property type="gene ID" value="CLYHEMG014693"/>
</dbReference>
<dbReference type="GO" id="GO:0005789">
    <property type="term" value="C:endoplasmic reticulum membrane"/>
    <property type="evidence" value="ECO:0007669"/>
    <property type="project" value="UniProtKB-SubCell"/>
</dbReference>
<keyword evidence="8 13" id="KW-0812">Transmembrane</keyword>
<dbReference type="GeneID" id="136803245"/>
<feature type="transmembrane region" description="Helical" evidence="13">
    <location>
        <begin position="7"/>
        <end position="25"/>
    </location>
</feature>
<feature type="transmembrane region" description="Helical" evidence="13">
    <location>
        <begin position="31"/>
        <end position="53"/>
    </location>
</feature>
<keyword evidence="15" id="KW-1185">Reference proteome</keyword>
<sequence length="278" mass="31877">MVCIEGRVASASFTVFAILALYQVRIIYGDYWSYIYCLATFGSAFACVLVLPYNDIVKRSALLGTVFGGSFVLMFIVKSPWNVFFMYFAALSFFHFSEYFMTALYNPHRLSIDSFLLNHSFEYKAAAVASWIEFIIEAYFFPSSKRFGMLSFIGLSMIICGEVFRKLAMITAKSNFSHIVQSHKNDGHLLVTNGIYAISRHPAYVGWFIWSVGTQILLFNPICLVGYTYASWTFFNERIFDEEAYLLDFFGEDYAVYMKNVATGIPFIYGCESFIKYD</sequence>
<proteinExistence type="inferred from homology"/>
<dbReference type="InterPro" id="IPR025770">
    <property type="entry name" value="PPMT_MeTrfase"/>
</dbReference>
<dbReference type="Gene3D" id="1.20.120.1630">
    <property type="match status" value="1"/>
</dbReference>
<evidence type="ECO:0000256" key="12">
    <source>
        <dbReference type="ARBA" id="ARBA00023656"/>
    </source>
</evidence>
<dbReference type="PROSITE" id="PS51564">
    <property type="entry name" value="SAM_ICMT"/>
    <property type="match status" value="1"/>
</dbReference>
<dbReference type="EC" id="2.1.1.100" evidence="4 13"/>
<keyword evidence="10 13" id="KW-0472">Membrane</keyword>
<evidence type="ECO:0000256" key="13">
    <source>
        <dbReference type="RuleBase" id="RU362022"/>
    </source>
</evidence>
<comment type="catalytic activity">
    <reaction evidence="1 13">
        <text>[protein]-C-terminal S-[(2E,6E)-farnesyl]-L-cysteine + S-adenosyl-L-methionine = [protein]-C-terminal S-[(2E,6E)-farnesyl]-L-cysteine methyl ester + S-adenosyl-L-homocysteine</text>
        <dbReference type="Rhea" id="RHEA:21672"/>
        <dbReference type="Rhea" id="RHEA-COMP:12125"/>
        <dbReference type="Rhea" id="RHEA-COMP:12126"/>
        <dbReference type="ChEBI" id="CHEBI:57856"/>
        <dbReference type="ChEBI" id="CHEBI:59789"/>
        <dbReference type="ChEBI" id="CHEBI:90510"/>
        <dbReference type="ChEBI" id="CHEBI:90511"/>
        <dbReference type="EC" id="2.1.1.100"/>
    </reaction>
</comment>
<dbReference type="PANTHER" id="PTHR12714">
    <property type="entry name" value="PROTEIN-S ISOPRENYLCYSTEINE O-METHYLTRANSFERASE"/>
    <property type="match status" value="1"/>
</dbReference>
<name>A0A7M5WYV3_9CNID</name>
<evidence type="ECO:0000256" key="11">
    <source>
        <dbReference type="ARBA" id="ARBA00023572"/>
    </source>
</evidence>
<dbReference type="Proteomes" id="UP000594262">
    <property type="component" value="Unplaced"/>
</dbReference>
<dbReference type="RefSeq" id="XP_066916071.1">
    <property type="nucleotide sequence ID" value="XM_067059970.1"/>
</dbReference>
<keyword evidence="13" id="KW-0256">Endoplasmic reticulum</keyword>
<reference evidence="14" key="1">
    <citation type="submission" date="2021-01" db="UniProtKB">
        <authorList>
            <consortium name="EnsemblMetazoa"/>
        </authorList>
    </citation>
    <scope>IDENTIFICATION</scope>
</reference>
<keyword evidence="7 13" id="KW-0949">S-adenosyl-L-methionine</keyword>
<dbReference type="InterPro" id="IPR007269">
    <property type="entry name" value="ICMT_MeTrfase"/>
</dbReference>
<evidence type="ECO:0000256" key="9">
    <source>
        <dbReference type="ARBA" id="ARBA00022989"/>
    </source>
</evidence>
<evidence type="ECO:0000313" key="14">
    <source>
        <dbReference type="EnsemblMetazoa" id="CLYHEMP014693.3"/>
    </source>
</evidence>
<evidence type="ECO:0000256" key="2">
    <source>
        <dbReference type="ARBA" id="ARBA00004141"/>
    </source>
</evidence>
<evidence type="ECO:0000256" key="10">
    <source>
        <dbReference type="ARBA" id="ARBA00023136"/>
    </source>
</evidence>
<keyword evidence="6" id="KW-0808">Transferase</keyword>
<dbReference type="Pfam" id="PF04140">
    <property type="entry name" value="ICMT"/>
    <property type="match status" value="1"/>
</dbReference>
<comment type="similarity">
    <text evidence="3 13">Belongs to the class VI-like SAM-binding methyltransferase superfamily. Isoprenylcysteine carboxyl methyltransferase family.</text>
</comment>
<organism evidence="14 15">
    <name type="scientific">Clytia hemisphaerica</name>
    <dbReference type="NCBI Taxonomy" id="252671"/>
    <lineage>
        <taxon>Eukaryota</taxon>
        <taxon>Metazoa</taxon>
        <taxon>Cnidaria</taxon>
        <taxon>Hydrozoa</taxon>
        <taxon>Hydroidolina</taxon>
        <taxon>Leptothecata</taxon>
        <taxon>Obeliida</taxon>
        <taxon>Clytiidae</taxon>
        <taxon>Clytia</taxon>
    </lineage>
</organism>
<dbReference type="AlphaFoldDB" id="A0A7M5WYV3"/>
<feature type="transmembrane region" description="Helical" evidence="13">
    <location>
        <begin position="147"/>
        <end position="164"/>
    </location>
</feature>
<dbReference type="OrthoDB" id="8190653at2759"/>
<evidence type="ECO:0000256" key="1">
    <source>
        <dbReference type="ARBA" id="ARBA00001450"/>
    </source>
</evidence>
<comment type="function">
    <text evidence="11">Catalyzes the post-translational methylation of isoprenylated C-terminal cysteine residues.</text>
</comment>
<dbReference type="PANTHER" id="PTHR12714:SF9">
    <property type="entry name" value="PROTEIN-S-ISOPRENYLCYSTEINE O-METHYLTRANSFERASE"/>
    <property type="match status" value="1"/>
</dbReference>
<evidence type="ECO:0000256" key="4">
    <source>
        <dbReference type="ARBA" id="ARBA00012151"/>
    </source>
</evidence>
<evidence type="ECO:0000256" key="8">
    <source>
        <dbReference type="ARBA" id="ARBA00022692"/>
    </source>
</evidence>
<accession>A0A7M5WYV3</accession>
<keyword evidence="5 13" id="KW-0489">Methyltransferase</keyword>
<comment type="subcellular location">
    <subcellularLocation>
        <location evidence="13">Endoplasmic reticulum membrane</location>
        <topology evidence="13">Multi-pass membrane protein</topology>
    </subcellularLocation>
    <subcellularLocation>
        <location evidence="2">Membrane</location>
        <topology evidence="2">Multi-pass membrane protein</topology>
    </subcellularLocation>
</comment>
<evidence type="ECO:0000256" key="6">
    <source>
        <dbReference type="ARBA" id="ARBA00022679"/>
    </source>
</evidence>
<evidence type="ECO:0000256" key="7">
    <source>
        <dbReference type="ARBA" id="ARBA00022691"/>
    </source>
</evidence>
<dbReference type="GO" id="GO:0032259">
    <property type="term" value="P:methylation"/>
    <property type="evidence" value="ECO:0007669"/>
    <property type="project" value="UniProtKB-KW"/>
</dbReference>
<evidence type="ECO:0000256" key="5">
    <source>
        <dbReference type="ARBA" id="ARBA00022603"/>
    </source>
</evidence>
<keyword evidence="9 13" id="KW-1133">Transmembrane helix</keyword>
<feature type="transmembrane region" description="Helical" evidence="13">
    <location>
        <begin position="60"/>
        <end position="77"/>
    </location>
</feature>